<dbReference type="Pfam" id="PF04932">
    <property type="entry name" value="Wzy_C"/>
    <property type="match status" value="1"/>
</dbReference>
<feature type="transmembrane region" description="Helical" evidence="5">
    <location>
        <begin position="16"/>
        <end position="34"/>
    </location>
</feature>
<keyword evidence="2 5" id="KW-0812">Transmembrane</keyword>
<evidence type="ECO:0000256" key="1">
    <source>
        <dbReference type="ARBA" id="ARBA00004141"/>
    </source>
</evidence>
<feature type="transmembrane region" description="Helical" evidence="5">
    <location>
        <begin position="65"/>
        <end position="83"/>
    </location>
</feature>
<feature type="transmembrane region" description="Helical" evidence="5">
    <location>
        <begin position="352"/>
        <end position="374"/>
    </location>
</feature>
<dbReference type="EMBL" id="JMIB01000030">
    <property type="protein sequence ID" value="KDM90653.1"/>
    <property type="molecule type" value="Genomic_DNA"/>
</dbReference>
<name>A0A066RTF8_9GAMM</name>
<organism evidence="7 8">
    <name type="scientific">Photobacterium galatheae</name>
    <dbReference type="NCBI Taxonomy" id="1654360"/>
    <lineage>
        <taxon>Bacteria</taxon>
        <taxon>Pseudomonadati</taxon>
        <taxon>Pseudomonadota</taxon>
        <taxon>Gammaproteobacteria</taxon>
        <taxon>Vibrionales</taxon>
        <taxon>Vibrionaceae</taxon>
        <taxon>Photobacterium</taxon>
    </lineage>
</organism>
<dbReference type="OrthoDB" id="8576060at2"/>
<feature type="transmembrane region" description="Helical" evidence="5">
    <location>
        <begin position="95"/>
        <end position="113"/>
    </location>
</feature>
<protein>
    <recommendedName>
        <fullName evidence="6">O-antigen ligase-related domain-containing protein</fullName>
    </recommendedName>
</protein>
<evidence type="ECO:0000256" key="4">
    <source>
        <dbReference type="ARBA" id="ARBA00023136"/>
    </source>
</evidence>
<dbReference type="InterPro" id="IPR007016">
    <property type="entry name" value="O-antigen_ligase-rel_domated"/>
</dbReference>
<comment type="caution">
    <text evidence="7">The sequence shown here is derived from an EMBL/GenBank/DDBJ whole genome shotgun (WGS) entry which is preliminary data.</text>
</comment>
<keyword evidence="3 5" id="KW-1133">Transmembrane helix</keyword>
<dbReference type="InterPro" id="IPR051533">
    <property type="entry name" value="WaaL-like"/>
</dbReference>
<feature type="transmembrane region" description="Helical" evidence="5">
    <location>
        <begin position="120"/>
        <end position="138"/>
    </location>
</feature>
<accession>A0A066RTF8</accession>
<dbReference type="RefSeq" id="WP_036754726.1">
    <property type="nucleotide sequence ID" value="NZ_JAGSGC010000013.1"/>
</dbReference>
<feature type="transmembrane region" description="Helical" evidence="5">
    <location>
        <begin position="386"/>
        <end position="408"/>
    </location>
</feature>
<evidence type="ECO:0000313" key="8">
    <source>
        <dbReference type="Proteomes" id="UP000027192"/>
    </source>
</evidence>
<feature type="transmembrane region" description="Helical" evidence="5">
    <location>
        <begin position="195"/>
        <end position="214"/>
    </location>
</feature>
<sequence>MQLDARLKQLLDSKGFCLAMLCCVIGYILFKRSYRDVGDIFQSIFMLASICALYVERKQFWKDKMLWALLFAVVVQVLSWVNSRVDIPELANSTPHIGALADLFFFIFMAYWLKGSINNVYLAWWAMCLGILLAFYSHSDILQQIEMGLKGIRIDFNIINAQYPAMYSGVGFLLSSFFLMKYACLSIKEKGLKNITLFISALLLFVAFTFVVITTQSRQVWVALLAAYVVGTILYAILHKEKLNKLILAGAFSLVGFAFYTYASVPLVHERVQKEMGTATSILTNGDMSKIPFNSAGTRLHLWSEALKWVKERPILGSGYNSRVKVIQLAEHFPANIKQHFTHLHSSHIELLVSYGIVGLLLMYFVFTWVIRASMYAPEKRGVNEVLLISLMFTMYWLTVNLFESFFFSNNGQWIHNVMLGSCYTFFLTYKLSGSRTKEQTAND</sequence>
<dbReference type="GO" id="GO:0016020">
    <property type="term" value="C:membrane"/>
    <property type="evidence" value="ECO:0007669"/>
    <property type="project" value="UniProtKB-SubCell"/>
</dbReference>
<dbReference type="Proteomes" id="UP000027192">
    <property type="component" value="Unassembled WGS sequence"/>
</dbReference>
<reference evidence="7 8" key="1">
    <citation type="submission" date="2014-04" db="EMBL/GenBank/DDBJ databases">
        <title>Draft genome sequence of Photobacterium halotolerans S2753: a solonamide, ngercheumicin and holomycin producer.</title>
        <authorList>
            <person name="Machado H.R."/>
            <person name="Gram L."/>
        </authorList>
    </citation>
    <scope>NUCLEOTIDE SEQUENCE [LARGE SCALE GENOMIC DNA]</scope>
    <source>
        <strain evidence="7 8">S2753</strain>
    </source>
</reference>
<dbReference type="PANTHER" id="PTHR37422">
    <property type="entry name" value="TEICHURONIC ACID BIOSYNTHESIS PROTEIN TUAE"/>
    <property type="match status" value="1"/>
</dbReference>
<keyword evidence="8" id="KW-1185">Reference proteome</keyword>
<feature type="transmembrane region" description="Helical" evidence="5">
    <location>
        <begin position="245"/>
        <end position="263"/>
    </location>
</feature>
<dbReference type="PANTHER" id="PTHR37422:SF17">
    <property type="entry name" value="O-ANTIGEN LIGASE"/>
    <property type="match status" value="1"/>
</dbReference>
<gene>
    <name evidence="7" type="ORF">EA58_16220</name>
</gene>
<dbReference type="STRING" id="1654360.EA58_16220"/>
<feature type="transmembrane region" description="Helical" evidence="5">
    <location>
        <begin position="220"/>
        <end position="238"/>
    </location>
</feature>
<keyword evidence="4 5" id="KW-0472">Membrane</keyword>
<evidence type="ECO:0000256" key="5">
    <source>
        <dbReference type="SAM" id="Phobius"/>
    </source>
</evidence>
<dbReference type="AlphaFoldDB" id="A0A066RTF8"/>
<feature type="transmembrane region" description="Helical" evidence="5">
    <location>
        <begin position="165"/>
        <end position="183"/>
    </location>
</feature>
<feature type="domain" description="O-antigen ligase-related" evidence="6">
    <location>
        <begin position="204"/>
        <end position="363"/>
    </location>
</feature>
<evidence type="ECO:0000259" key="6">
    <source>
        <dbReference type="Pfam" id="PF04932"/>
    </source>
</evidence>
<evidence type="ECO:0000313" key="7">
    <source>
        <dbReference type="EMBL" id="KDM90653.1"/>
    </source>
</evidence>
<evidence type="ECO:0000256" key="3">
    <source>
        <dbReference type="ARBA" id="ARBA00022989"/>
    </source>
</evidence>
<proteinExistence type="predicted"/>
<feature type="transmembrane region" description="Helical" evidence="5">
    <location>
        <begin position="414"/>
        <end position="430"/>
    </location>
</feature>
<comment type="subcellular location">
    <subcellularLocation>
        <location evidence="1">Membrane</location>
        <topology evidence="1">Multi-pass membrane protein</topology>
    </subcellularLocation>
</comment>
<evidence type="ECO:0000256" key="2">
    <source>
        <dbReference type="ARBA" id="ARBA00022692"/>
    </source>
</evidence>
<feature type="transmembrane region" description="Helical" evidence="5">
    <location>
        <begin position="40"/>
        <end position="56"/>
    </location>
</feature>